<keyword evidence="8" id="KW-0175">Coiled coil</keyword>
<dbReference type="InterPro" id="IPR023347">
    <property type="entry name" value="Lysozyme_dom_sf"/>
</dbReference>
<evidence type="ECO:0000256" key="6">
    <source>
        <dbReference type="ARBA" id="ARBA00023295"/>
    </source>
</evidence>
<evidence type="ECO:0000256" key="1">
    <source>
        <dbReference type="ARBA" id="ARBA00000632"/>
    </source>
</evidence>
<dbReference type="GO" id="GO:0009253">
    <property type="term" value="P:peptidoglycan catabolic process"/>
    <property type="evidence" value="ECO:0007669"/>
    <property type="project" value="InterPro"/>
</dbReference>
<dbReference type="GO" id="GO:0042742">
    <property type="term" value="P:defense response to bacterium"/>
    <property type="evidence" value="ECO:0007669"/>
    <property type="project" value="UniProtKB-KW"/>
</dbReference>
<evidence type="ECO:0000256" key="8">
    <source>
        <dbReference type="SAM" id="Coils"/>
    </source>
</evidence>
<organism evidence="11 12">
    <name type="scientific">Amorphus orientalis</name>
    <dbReference type="NCBI Taxonomy" id="649198"/>
    <lineage>
        <taxon>Bacteria</taxon>
        <taxon>Pseudomonadati</taxon>
        <taxon>Pseudomonadota</taxon>
        <taxon>Alphaproteobacteria</taxon>
        <taxon>Hyphomicrobiales</taxon>
        <taxon>Amorphaceae</taxon>
        <taxon>Amorphus</taxon>
    </lineage>
</organism>
<evidence type="ECO:0000313" key="12">
    <source>
        <dbReference type="Proteomes" id="UP001229244"/>
    </source>
</evidence>
<dbReference type="NCBIfam" id="TIGR02675">
    <property type="entry name" value="tape_meas_nterm"/>
    <property type="match status" value="1"/>
</dbReference>
<keyword evidence="6 7" id="KW-0326">Glycosidase</keyword>
<dbReference type="Pfam" id="PF00959">
    <property type="entry name" value="Phage_lysozyme"/>
    <property type="match status" value="1"/>
</dbReference>
<dbReference type="InterPro" id="IPR023346">
    <property type="entry name" value="Lysozyme-like_dom_sf"/>
</dbReference>
<dbReference type="CDD" id="cd00737">
    <property type="entry name" value="lyz_endolysin_autolysin"/>
    <property type="match status" value="1"/>
</dbReference>
<feature type="compositionally biased region" description="Polar residues" evidence="9">
    <location>
        <begin position="115"/>
        <end position="132"/>
    </location>
</feature>
<dbReference type="SUPFAM" id="SSF53955">
    <property type="entry name" value="Lysozyme-like"/>
    <property type="match status" value="1"/>
</dbReference>
<keyword evidence="3 7" id="KW-0081">Bacteriolytic enzyme</keyword>
<keyword evidence="12" id="KW-1185">Reference proteome</keyword>
<evidence type="ECO:0000256" key="7">
    <source>
        <dbReference type="RuleBase" id="RU003788"/>
    </source>
</evidence>
<comment type="catalytic activity">
    <reaction evidence="1 7">
        <text>Hydrolysis of (1-&gt;4)-beta-linkages between N-acetylmuramic acid and N-acetyl-D-glucosamine residues in a peptidoglycan and between N-acetyl-D-glucosamine residues in chitodextrins.</text>
        <dbReference type="EC" id="3.2.1.17"/>
    </reaction>
</comment>
<protein>
    <recommendedName>
        <fullName evidence="7">Lysozyme</fullName>
        <ecNumber evidence="7">3.2.1.17</ecNumber>
    </recommendedName>
</protein>
<evidence type="ECO:0000256" key="3">
    <source>
        <dbReference type="ARBA" id="ARBA00022638"/>
    </source>
</evidence>
<dbReference type="Proteomes" id="UP001229244">
    <property type="component" value="Unassembled WGS sequence"/>
</dbReference>
<dbReference type="InterPro" id="IPR051018">
    <property type="entry name" value="Bacteriophage_GH24"/>
</dbReference>
<evidence type="ECO:0000313" key="11">
    <source>
        <dbReference type="EMBL" id="MDQ0317725.1"/>
    </source>
</evidence>
<feature type="domain" description="Tape measure protein N-terminal" evidence="10">
    <location>
        <begin position="437"/>
        <end position="600"/>
    </location>
</feature>
<feature type="coiled-coil region" evidence="8">
    <location>
        <begin position="1218"/>
        <end position="1364"/>
    </location>
</feature>
<comment type="caution">
    <text evidence="11">The sequence shown here is derived from an EMBL/GenBank/DDBJ whole genome shotgun (WGS) entry which is preliminary data.</text>
</comment>
<dbReference type="EMBL" id="JAUSUL010000008">
    <property type="protein sequence ID" value="MDQ0317725.1"/>
    <property type="molecule type" value="Genomic_DNA"/>
</dbReference>
<dbReference type="InterPro" id="IPR002196">
    <property type="entry name" value="Glyco_hydro_24"/>
</dbReference>
<feature type="coiled-coil region" evidence="8">
    <location>
        <begin position="994"/>
        <end position="1021"/>
    </location>
</feature>
<dbReference type="EC" id="3.2.1.17" evidence="7"/>
<dbReference type="InterPro" id="IPR033907">
    <property type="entry name" value="Endolysin_autolysin"/>
</dbReference>
<evidence type="ECO:0000256" key="2">
    <source>
        <dbReference type="ARBA" id="ARBA00022529"/>
    </source>
</evidence>
<proteinExistence type="inferred from homology"/>
<keyword evidence="2 7" id="KW-0929">Antimicrobial</keyword>
<dbReference type="Pfam" id="PF20155">
    <property type="entry name" value="TMP_3"/>
    <property type="match status" value="1"/>
</dbReference>
<keyword evidence="4 7" id="KW-0378">Hydrolase</keyword>
<sequence>MADKDIRLVIRAKNEANRAINSVSDALKELVAINGKTEESADKVDTVIGKLGREFKKLSAEVSGLSALGKVSAQMERAAGAMDRLQKEAHDASAEFERVSKEAQAAARATESLRQKQSQLTATQTNLKTSVAASKKEMQEANRELKAAEKALERVATASKKHQSSTPWSNAAASAQTLAEGAVESARQNADEATKAYQRLSGELKTLGQDLKSTGTELRNAAKHEQDLTDKTQKLAEASQKSADAVTRGKQELKEIQGVASEAASKLGGVAISQEKITQATAEANAALGRTKALQEAMARYSDGGGGFTDPESAAAFRRQRAEVERAQEAYRTLDAEAKRLSAALDGTVAPTDRQTRALREVQAAAAAAGKELKQQRAILQQMPGAYNRVRSGAGAFESVYGASRKAMSLTQRLRGEVLSLTTAYFGLYAAANQVGSVISAYQKLEATTSRLGAVMEQNQSAIRKELRWLERQASRLGIEFGTLADEYSKFSVAASAANFQGDSTRKIFLSVAEAARVNKLSMEQTSGVFLALTQMISKGKVTSEELRRQLGDRLPGAFNIFADAIGVSTAELDAMMKAGDVLADESNLIAFADQLNDRFGPQLQSSLKTTTTLLGKFSNEIFQARLRVGDGGFIESFNEALREMISYFRSREGRDFFLSLGAALGRATDVLTFFIRNMDLLILATKGFIALKLYGVTLNIISGLTGVQRATLASRSAWDLYKFSVRGVRRSLRLMQAAGVAALGTLRGLRTGAISTAAAFRAARSATEVLALSLRRIPVVLLFSVAAVAVDQIIQNWIGGVDDVTQAVDEHRRVMEAVVSAYESAKNKASDWVKSVEDVSIFDVEKNFTKQLDLLEKAQDEFKNKIKNDLIQGSFADTFFSNEDQRKVRRFARELYSNFDPYEMDKVLKQFEELNDEINDIDAKKALSELRDYATAVADAAIRTGDAAVAAEAFDSTLEEVDAVLAKTGTSMEDLTGATNQTESAFDAAVRAAKQYQDALSQLRGQVSSLKGEMKQMQDLAAIDQAYASVVQSVGQERGASRKIIEAARLRDMAKFEVLAEGSRVTPRMFDVIHGHESFRTDAYDDGYGTMTIGYGSTRINGRPVQAGDSISRVDAMRQAQADMERLIAQIDAMVDVPLSDSQLTSLVSYAYNAGIGSLERDGILDPLNRGDYAGAQEAIRNGVDTSNGQYVQGLRNRREKEAAMFGEGLDSPEVLAQKVQLERELAKTRADAAEATKTQIADNEFEIEQQQRKLDGKEREAFIEAELREARQQNPYITEQELAAVRRQAEEMYKLNNALTKEEQQKERIAKIQERISLLEEKRTALQQLRELQAERGDIKGLERTDEKLDRVNQQLLVAIQRAREFWQSVGGPEAEAALARLDTLEMQLRRTGDTAGWSSKEITELMAGAGTNAFDKFAQAIANGENAIVALRDAFLQFASDFLIQIGRMLVQAALLRLLAPFGGWVSGGMNAVMGVGMFHDGGIAGSATTMRAAAPSWFAGATRYHSGGIAGLRPDEVPAILRNGEEVLTENDPRHRNNGGASAPAAPPVVKVVNAFDSAQVVSEGLNSATGEQTFLNIVRSNASTIRDTLGIR</sequence>
<dbReference type="InterPro" id="IPR013491">
    <property type="entry name" value="Tape_meas_N"/>
</dbReference>
<accession>A0AAE3VTU0</accession>
<dbReference type="GO" id="GO:0003796">
    <property type="term" value="F:lysozyme activity"/>
    <property type="evidence" value="ECO:0007669"/>
    <property type="project" value="UniProtKB-EC"/>
</dbReference>
<dbReference type="PANTHER" id="PTHR38107:SF3">
    <property type="entry name" value="LYSOZYME RRRD-RELATED"/>
    <property type="match status" value="1"/>
</dbReference>
<evidence type="ECO:0000259" key="10">
    <source>
        <dbReference type="Pfam" id="PF20155"/>
    </source>
</evidence>
<feature type="region of interest" description="Disordered" evidence="9">
    <location>
        <begin position="221"/>
        <end position="246"/>
    </location>
</feature>
<dbReference type="GO" id="GO:0031640">
    <property type="term" value="P:killing of cells of another organism"/>
    <property type="evidence" value="ECO:0007669"/>
    <property type="project" value="UniProtKB-KW"/>
</dbReference>
<name>A0AAE3VTU0_9HYPH</name>
<dbReference type="PANTHER" id="PTHR38107">
    <property type="match status" value="1"/>
</dbReference>
<comment type="similarity">
    <text evidence="7">Belongs to the glycosyl hydrolase 24 family.</text>
</comment>
<reference evidence="11" key="1">
    <citation type="submission" date="2023-07" db="EMBL/GenBank/DDBJ databases">
        <title>Genomic Encyclopedia of Type Strains, Phase IV (KMG-IV): sequencing the most valuable type-strain genomes for metagenomic binning, comparative biology and taxonomic classification.</title>
        <authorList>
            <person name="Goeker M."/>
        </authorList>
    </citation>
    <scope>NUCLEOTIDE SEQUENCE</scope>
    <source>
        <strain evidence="11">DSM 21202</strain>
    </source>
</reference>
<dbReference type="RefSeq" id="WP_306887653.1">
    <property type="nucleotide sequence ID" value="NZ_JAUSUL010000008.1"/>
</dbReference>
<keyword evidence="5" id="KW-1035">Host cytoplasm</keyword>
<evidence type="ECO:0000256" key="9">
    <source>
        <dbReference type="SAM" id="MobiDB-lite"/>
    </source>
</evidence>
<feature type="region of interest" description="Disordered" evidence="9">
    <location>
        <begin position="100"/>
        <end position="137"/>
    </location>
</feature>
<dbReference type="Gene3D" id="1.10.530.40">
    <property type="match status" value="1"/>
</dbReference>
<dbReference type="InterPro" id="IPR034690">
    <property type="entry name" value="Endolysin_T4_type"/>
</dbReference>
<dbReference type="GO" id="GO:0016998">
    <property type="term" value="P:cell wall macromolecule catabolic process"/>
    <property type="evidence" value="ECO:0007669"/>
    <property type="project" value="InterPro"/>
</dbReference>
<evidence type="ECO:0000256" key="5">
    <source>
        <dbReference type="ARBA" id="ARBA00023200"/>
    </source>
</evidence>
<dbReference type="HAMAP" id="MF_04110">
    <property type="entry name" value="ENDOLYSIN_T4"/>
    <property type="match status" value="1"/>
</dbReference>
<gene>
    <name evidence="11" type="ORF">J2S73_004212</name>
</gene>
<evidence type="ECO:0000256" key="4">
    <source>
        <dbReference type="ARBA" id="ARBA00022801"/>
    </source>
</evidence>
<feature type="coiled-coil region" evidence="8">
    <location>
        <begin position="317"/>
        <end position="344"/>
    </location>
</feature>
<feature type="compositionally biased region" description="Basic and acidic residues" evidence="9">
    <location>
        <begin position="221"/>
        <end position="234"/>
    </location>
</feature>